<evidence type="ECO:0000313" key="2">
    <source>
        <dbReference type="EMBL" id="CAG9186486.1"/>
    </source>
</evidence>
<sequence>MDTSPNSLTDFTMLLEQYKLPGVDMALIIDARRKDIEALTQANRIAYEGMQKLVQKQLEIFSKTIQQIQVDAPNALAGTDGARTVTQQSEIVQQRLHTAFKNMREMAEMAQKSQSEALTVMTRRADQNIDAAKNLMKGAGKLGR</sequence>
<dbReference type="InterPro" id="IPR010127">
    <property type="entry name" value="Phasin_subfam-1"/>
</dbReference>
<dbReference type="RefSeq" id="WP_223995649.1">
    <property type="nucleotide sequence ID" value="NZ_CAJZAG010000018.1"/>
</dbReference>
<feature type="domain" description="Phasin" evidence="1">
    <location>
        <begin position="29"/>
        <end position="124"/>
    </location>
</feature>
<name>A0ABN7ZP87_9BURK</name>
<reference evidence="2 3" key="1">
    <citation type="submission" date="2021-08" db="EMBL/GenBank/DDBJ databases">
        <authorList>
            <person name="Peeters C."/>
        </authorList>
    </citation>
    <scope>NUCLEOTIDE SEQUENCE [LARGE SCALE GENOMIC DNA]</scope>
    <source>
        <strain evidence="2 3">LMG 32289</strain>
    </source>
</reference>
<dbReference type="EMBL" id="CAJZAG010000018">
    <property type="protein sequence ID" value="CAG9186486.1"/>
    <property type="molecule type" value="Genomic_DNA"/>
</dbReference>
<comment type="caution">
    <text evidence="2">The sequence shown here is derived from an EMBL/GenBank/DDBJ whole genome shotgun (WGS) entry which is preliminary data.</text>
</comment>
<evidence type="ECO:0000313" key="3">
    <source>
        <dbReference type="Proteomes" id="UP000706525"/>
    </source>
</evidence>
<proteinExistence type="predicted"/>
<dbReference type="NCBIfam" id="TIGR01841">
    <property type="entry name" value="phasin"/>
    <property type="match status" value="1"/>
</dbReference>
<evidence type="ECO:0000259" key="1">
    <source>
        <dbReference type="Pfam" id="PF09361"/>
    </source>
</evidence>
<dbReference type="Pfam" id="PF09361">
    <property type="entry name" value="Phasin_2"/>
    <property type="match status" value="1"/>
</dbReference>
<accession>A0ABN7ZP87</accession>
<organism evidence="2 3">
    <name type="scientific">Cupriavidus pampae</name>
    <dbReference type="NCBI Taxonomy" id="659251"/>
    <lineage>
        <taxon>Bacteria</taxon>
        <taxon>Pseudomonadati</taxon>
        <taxon>Pseudomonadota</taxon>
        <taxon>Betaproteobacteria</taxon>
        <taxon>Burkholderiales</taxon>
        <taxon>Burkholderiaceae</taxon>
        <taxon>Cupriavidus</taxon>
    </lineage>
</organism>
<dbReference type="InterPro" id="IPR018968">
    <property type="entry name" value="Phasin"/>
</dbReference>
<dbReference type="Proteomes" id="UP000706525">
    <property type="component" value="Unassembled WGS sequence"/>
</dbReference>
<gene>
    <name evidence="2" type="ORF">LMG32289_06465</name>
</gene>
<keyword evidence="3" id="KW-1185">Reference proteome</keyword>
<protein>
    <recommendedName>
        <fullName evidence="1">Phasin domain-containing protein</fullName>
    </recommendedName>
</protein>